<dbReference type="Pfam" id="PF08547">
    <property type="entry name" value="CIA30"/>
    <property type="match status" value="1"/>
</dbReference>
<dbReference type="SUPFAM" id="SSF49785">
    <property type="entry name" value="Galactose-binding domain-like"/>
    <property type="match status" value="1"/>
</dbReference>
<proteinExistence type="predicted"/>
<dbReference type="Proteomes" id="UP000253941">
    <property type="component" value="Unassembled WGS sequence"/>
</dbReference>
<dbReference type="RefSeq" id="WP_114581211.1">
    <property type="nucleotide sequence ID" value="NZ_QPMH01000004.1"/>
</dbReference>
<name>A0A369TIC7_9PROT</name>
<dbReference type="InterPro" id="IPR013857">
    <property type="entry name" value="NADH-UbQ_OxRdtase-assoc_prot30"/>
</dbReference>
<protein>
    <submittedName>
        <fullName evidence="2">CIA30 family protein</fullName>
    </submittedName>
</protein>
<organism evidence="2 3">
    <name type="scientific">Ferruginivarius sediminum</name>
    <dbReference type="NCBI Taxonomy" id="2661937"/>
    <lineage>
        <taxon>Bacteria</taxon>
        <taxon>Pseudomonadati</taxon>
        <taxon>Pseudomonadota</taxon>
        <taxon>Alphaproteobacteria</taxon>
        <taxon>Rhodospirillales</taxon>
        <taxon>Rhodospirillaceae</taxon>
        <taxon>Ferruginivarius</taxon>
    </lineage>
</organism>
<gene>
    <name evidence="2" type="ORF">DRB17_05600</name>
</gene>
<dbReference type="InterPro" id="IPR008979">
    <property type="entry name" value="Galactose-bd-like_sf"/>
</dbReference>
<dbReference type="AlphaFoldDB" id="A0A369TIC7"/>
<dbReference type="EMBL" id="QPMH01000004">
    <property type="protein sequence ID" value="RDD62636.1"/>
    <property type="molecule type" value="Genomic_DNA"/>
</dbReference>
<comment type="caution">
    <text evidence="2">The sequence shown here is derived from an EMBL/GenBank/DDBJ whole genome shotgun (WGS) entry which is preliminary data.</text>
</comment>
<evidence type="ECO:0000313" key="3">
    <source>
        <dbReference type="Proteomes" id="UP000253941"/>
    </source>
</evidence>
<feature type="domain" description="NADH:ubiquinone oxidoreductase intermediate-associated protein 30" evidence="1">
    <location>
        <begin position="22"/>
        <end position="157"/>
    </location>
</feature>
<evidence type="ECO:0000259" key="1">
    <source>
        <dbReference type="Pfam" id="PF08547"/>
    </source>
</evidence>
<accession>A0A369TIC7</accession>
<reference evidence="2 3" key="1">
    <citation type="submission" date="2018-07" db="EMBL/GenBank/DDBJ databases">
        <title>Venubactetium sediminum gen. nov., sp. nov., isolated from a marine solar saltern.</title>
        <authorList>
            <person name="Wang S."/>
        </authorList>
    </citation>
    <scope>NUCLEOTIDE SEQUENCE [LARGE SCALE GENOMIC DNA]</scope>
    <source>
        <strain evidence="2 3">WD2A32</strain>
    </source>
</reference>
<evidence type="ECO:0000313" key="2">
    <source>
        <dbReference type="EMBL" id="RDD62636.1"/>
    </source>
</evidence>
<keyword evidence="3" id="KW-1185">Reference proteome</keyword>
<sequence length="173" mass="19135">MPMTSAEIDDLSHEDLVSSLGTRWRLVTDQVMGGVSQGTLTRELVAGRPALRMRGDVSIENNGGFVQASLDLAPGGQRADASAWKGIDVDVYGNGEAYNLHLRTADLTWPWQSYRQGFQAPPEWRTVRLPFAEFQPYRTESPLNVSRLRRLGVVAIGRPFEADIAIGGVRFYA</sequence>